<feature type="region of interest" description="Disordered" evidence="1">
    <location>
        <begin position="297"/>
        <end position="323"/>
    </location>
</feature>
<reference evidence="3 4" key="1">
    <citation type="submission" date="2019-07" db="EMBL/GenBank/DDBJ databases">
        <title>Genomes of Cafeteria roenbergensis.</title>
        <authorList>
            <person name="Fischer M.G."/>
            <person name="Hackl T."/>
            <person name="Roman M."/>
        </authorList>
    </citation>
    <scope>NUCLEOTIDE SEQUENCE [LARGE SCALE GENOMIC DNA]</scope>
    <source>
        <strain evidence="3 4">E4-10P</strain>
    </source>
</reference>
<name>A0A5A8EJZ7_CAFRO</name>
<evidence type="ECO:0000256" key="2">
    <source>
        <dbReference type="SAM" id="Phobius"/>
    </source>
</evidence>
<proteinExistence type="predicted"/>
<feature type="transmembrane region" description="Helical" evidence="2">
    <location>
        <begin position="250"/>
        <end position="270"/>
    </location>
</feature>
<dbReference type="Proteomes" id="UP000322899">
    <property type="component" value="Unassembled WGS sequence"/>
</dbReference>
<keyword evidence="2" id="KW-0472">Membrane</keyword>
<feature type="transmembrane region" description="Helical" evidence="2">
    <location>
        <begin position="45"/>
        <end position="66"/>
    </location>
</feature>
<evidence type="ECO:0000256" key="1">
    <source>
        <dbReference type="SAM" id="MobiDB-lite"/>
    </source>
</evidence>
<organism evidence="3 4">
    <name type="scientific">Cafeteria roenbergensis</name>
    <name type="common">Marine flagellate</name>
    <dbReference type="NCBI Taxonomy" id="33653"/>
    <lineage>
        <taxon>Eukaryota</taxon>
        <taxon>Sar</taxon>
        <taxon>Stramenopiles</taxon>
        <taxon>Bigyra</taxon>
        <taxon>Opalozoa</taxon>
        <taxon>Bicosoecida</taxon>
        <taxon>Cafeteriaceae</taxon>
        <taxon>Cafeteria</taxon>
    </lineage>
</organism>
<feature type="transmembrane region" description="Helical" evidence="2">
    <location>
        <begin position="103"/>
        <end position="122"/>
    </location>
</feature>
<sequence length="323" mass="34364">MASVVQANPLRGSAASAVQASSPRSHSAAPAGSKPHQLKAFARRALLWGSIGVVVLTSALAILLSVVEDPNVIYIVYISFTVPRALAYMYMSSVLHRRWWQPYLNVDLLFVLVVGSAVAYGFLTEFNTGINPAIRASAIVAYPILLICTAGHFRAMIKWFPWTQETSKLYKYAWVVAAGVFILSEVVGHAAHVAHEMAHAGGHEGESGAPAEHGEPEGRVLASTGAAAARLLSEPAPSPAEAFVPKDNGMFALFVTVTLHFYLDALHLALENCHHVKHAAADGHAHHHSGEAEHVVVMDGRGGGPGTSAEMSDILGDSTETWG</sequence>
<feature type="transmembrane region" description="Helical" evidence="2">
    <location>
        <begin position="134"/>
        <end position="157"/>
    </location>
</feature>
<dbReference type="AlphaFoldDB" id="A0A5A8EJZ7"/>
<keyword evidence="2" id="KW-0812">Transmembrane</keyword>
<evidence type="ECO:0000313" key="4">
    <source>
        <dbReference type="Proteomes" id="UP000322899"/>
    </source>
</evidence>
<feature type="compositionally biased region" description="Low complexity" evidence="1">
    <location>
        <begin position="20"/>
        <end position="33"/>
    </location>
</feature>
<comment type="caution">
    <text evidence="3">The sequence shown here is derived from an EMBL/GenBank/DDBJ whole genome shotgun (WGS) entry which is preliminary data.</text>
</comment>
<dbReference type="EMBL" id="VLTO01000010">
    <property type="protein sequence ID" value="KAA0176121.1"/>
    <property type="molecule type" value="Genomic_DNA"/>
</dbReference>
<feature type="transmembrane region" description="Helical" evidence="2">
    <location>
        <begin position="72"/>
        <end position="91"/>
    </location>
</feature>
<protein>
    <submittedName>
        <fullName evidence="3">Uncharacterized protein</fullName>
    </submittedName>
</protein>
<feature type="transmembrane region" description="Helical" evidence="2">
    <location>
        <begin position="169"/>
        <end position="191"/>
    </location>
</feature>
<evidence type="ECO:0000313" key="3">
    <source>
        <dbReference type="EMBL" id="KAA0176121.1"/>
    </source>
</evidence>
<keyword evidence="2" id="KW-1133">Transmembrane helix</keyword>
<feature type="region of interest" description="Disordered" evidence="1">
    <location>
        <begin position="14"/>
        <end position="33"/>
    </location>
</feature>
<gene>
    <name evidence="3" type="ORF">FNF27_02510</name>
</gene>
<accession>A0A5A8EJZ7</accession>